<dbReference type="Proteomes" id="UP000585050">
    <property type="component" value="Unassembled WGS sequence"/>
</dbReference>
<reference evidence="2 3" key="1">
    <citation type="submission" date="2020-04" db="EMBL/GenBank/DDBJ databases">
        <title>Flammeovirga sp. SR4, a novel species isolated from seawater.</title>
        <authorList>
            <person name="Wang X."/>
        </authorList>
    </citation>
    <scope>NUCLEOTIDE SEQUENCE [LARGE SCALE GENOMIC DNA]</scope>
    <source>
        <strain evidence="2 3">SR4</strain>
    </source>
</reference>
<dbReference type="InterPro" id="IPR010870">
    <property type="entry name" value="Porin_O/P"/>
</dbReference>
<feature type="signal peptide" evidence="1">
    <location>
        <begin position="1"/>
        <end position="20"/>
    </location>
</feature>
<name>A0A7X8SJL3_9BACT</name>
<feature type="chain" id="PRO_5031550454" evidence="1">
    <location>
        <begin position="21"/>
        <end position="366"/>
    </location>
</feature>
<dbReference type="AlphaFoldDB" id="A0A7X8SJL3"/>
<keyword evidence="3" id="KW-1185">Reference proteome</keyword>
<dbReference type="EMBL" id="JABAIL010000003">
    <property type="protein sequence ID" value="NLR91455.1"/>
    <property type="molecule type" value="Genomic_DNA"/>
</dbReference>
<protein>
    <submittedName>
        <fullName evidence="2">Uncharacterized protein</fullName>
    </submittedName>
</protein>
<gene>
    <name evidence="2" type="ORF">HGP29_09575</name>
</gene>
<comment type="caution">
    <text evidence="2">The sequence shown here is derived from an EMBL/GenBank/DDBJ whole genome shotgun (WGS) entry which is preliminary data.</text>
</comment>
<dbReference type="SUPFAM" id="SSF56935">
    <property type="entry name" value="Porins"/>
    <property type="match status" value="1"/>
</dbReference>
<dbReference type="Pfam" id="PF07396">
    <property type="entry name" value="Porin_O_P"/>
    <property type="match status" value="1"/>
</dbReference>
<accession>A0A7X8SJL3</accession>
<evidence type="ECO:0000256" key="1">
    <source>
        <dbReference type="SAM" id="SignalP"/>
    </source>
</evidence>
<sequence>MKKLLFICLFILSFVPFTFASDNPKESNWKSFQDSLTLTLDSRLDFRSISYQQQTDQLGNDQRFQFSDFRIGLEGKFNQNFGFQFLYSPNDSRMGMNNLSDNILYANVHYTTHNERWHIKAGRSFLNVGTVEQSYNPNDVYTYSIIGNKLGVFKTGITTEYRTKKGQRIGLQIVNANEDSLGHQLNLEYNFYWYGTLIKDRIKTFFSYTTIHDKTNAFTSTPYAVNLGVRWKMGNWLLDTDYAFVQNMPNFRDNTMYQSIPIRFMYNGKKFKPSIKYIYDHVHFLDGLNPENSLGEMSVLNTNRIHTLEVALQYYPFPDRNLRFHLVGSYASDTYQYKHVTNSEFFNSKFTVSAGVRIGFDVLKGR</sequence>
<evidence type="ECO:0000313" key="3">
    <source>
        <dbReference type="Proteomes" id="UP000585050"/>
    </source>
</evidence>
<evidence type="ECO:0000313" key="2">
    <source>
        <dbReference type="EMBL" id="NLR91455.1"/>
    </source>
</evidence>
<proteinExistence type="predicted"/>
<keyword evidence="1" id="KW-0732">Signal</keyword>
<dbReference type="RefSeq" id="WP_168882177.1">
    <property type="nucleotide sequence ID" value="NZ_JABAIL010000003.1"/>
</dbReference>
<organism evidence="2 3">
    <name type="scientific">Flammeovirga agarivorans</name>
    <dbReference type="NCBI Taxonomy" id="2726742"/>
    <lineage>
        <taxon>Bacteria</taxon>
        <taxon>Pseudomonadati</taxon>
        <taxon>Bacteroidota</taxon>
        <taxon>Cytophagia</taxon>
        <taxon>Cytophagales</taxon>
        <taxon>Flammeovirgaceae</taxon>
        <taxon>Flammeovirga</taxon>
    </lineage>
</organism>